<name>A0A081PSY7_STRMT</name>
<dbReference type="RefSeq" id="WP_042901762.1">
    <property type="nucleotide sequence ID" value="NZ_JPFU01000015.1"/>
</dbReference>
<evidence type="ECO:0000256" key="2">
    <source>
        <dbReference type="SAM" id="Phobius"/>
    </source>
</evidence>
<dbReference type="GO" id="GO:0006508">
    <property type="term" value="P:proteolysis"/>
    <property type="evidence" value="ECO:0007669"/>
    <property type="project" value="UniProtKB-KW"/>
</dbReference>
<dbReference type="GO" id="GO:0004175">
    <property type="term" value="F:endopeptidase activity"/>
    <property type="evidence" value="ECO:0007669"/>
    <property type="project" value="UniProtKB-ARBA"/>
</dbReference>
<evidence type="ECO:0000313" key="5">
    <source>
        <dbReference type="Proteomes" id="UP000028090"/>
    </source>
</evidence>
<feature type="transmembrane region" description="Helical" evidence="2">
    <location>
        <begin position="202"/>
        <end position="221"/>
    </location>
</feature>
<accession>A0A081PSY7</accession>
<dbReference type="PANTHER" id="PTHR36435">
    <property type="entry name" value="SLR1288 PROTEIN"/>
    <property type="match status" value="1"/>
</dbReference>
<dbReference type="Proteomes" id="UP000028090">
    <property type="component" value="Unassembled WGS sequence"/>
</dbReference>
<keyword evidence="2" id="KW-0812">Transmembrane</keyword>
<sequence length="222" mass="25593">MGKITSRYYFFIVILLVIAYQYLSGLVLSSDFALGLSDFGYYLSDMMLHFLVVFIAFFTMVKSGKWQKINSKKFRWTYLFYCVLAFLLLFLWNRVTFSLFPPTRNAISYQHYAPTFTGATAFLMFFLYPVVLAPIFEEIMYRGLVMTVLEKGKKWGLDVLGSAILFGILHISGHGWVLTDFFVYMGGGLIFAVLFRATKSIYWPIGLHIVYNGIGQILMLLH</sequence>
<comment type="similarity">
    <text evidence="1">Belongs to the UPF0177 family.</text>
</comment>
<dbReference type="AlphaFoldDB" id="A0A081PSY7"/>
<keyword evidence="4" id="KW-0645">Protease</keyword>
<dbReference type="PANTHER" id="PTHR36435:SF1">
    <property type="entry name" value="CAAX AMINO TERMINAL PROTEASE FAMILY PROTEIN"/>
    <property type="match status" value="1"/>
</dbReference>
<feature type="transmembrane region" description="Helical" evidence="2">
    <location>
        <begin position="155"/>
        <end position="171"/>
    </location>
</feature>
<evidence type="ECO:0000313" key="4">
    <source>
        <dbReference type="EMBL" id="KEQ33810.1"/>
    </source>
</evidence>
<evidence type="ECO:0000256" key="1">
    <source>
        <dbReference type="ARBA" id="ARBA00009067"/>
    </source>
</evidence>
<feature type="transmembrane region" description="Helical" evidence="2">
    <location>
        <begin position="73"/>
        <end position="92"/>
    </location>
</feature>
<dbReference type="InterPro" id="IPR052710">
    <property type="entry name" value="CAAX_protease"/>
</dbReference>
<feature type="transmembrane region" description="Helical" evidence="2">
    <location>
        <begin position="39"/>
        <end position="61"/>
    </location>
</feature>
<reference evidence="4 5" key="1">
    <citation type="submission" date="2014-05" db="EMBL/GenBank/DDBJ databases">
        <authorList>
            <person name="Daugherty S.C."/>
            <person name="Tallon L.J."/>
            <person name="Sadzewicz L."/>
            <person name="Kilian M."/>
            <person name="Tettelin H."/>
        </authorList>
    </citation>
    <scope>NUCLEOTIDE SEQUENCE [LARGE SCALE GENOMIC DNA]</scope>
    <source>
        <strain evidence="4 5">SK629</strain>
    </source>
</reference>
<comment type="caution">
    <text evidence="4">The sequence shown here is derived from an EMBL/GenBank/DDBJ whole genome shotgun (WGS) entry which is preliminary data.</text>
</comment>
<dbReference type="InterPro" id="IPR003675">
    <property type="entry name" value="Rce1/LyrA-like_dom"/>
</dbReference>
<dbReference type="OrthoDB" id="8607342at2"/>
<feature type="domain" description="CAAX prenyl protease 2/Lysostaphin resistance protein A-like" evidence="3">
    <location>
        <begin position="121"/>
        <end position="213"/>
    </location>
</feature>
<proteinExistence type="inferred from homology"/>
<keyword evidence="2" id="KW-1133">Transmembrane helix</keyword>
<feature type="transmembrane region" description="Helical" evidence="2">
    <location>
        <begin position="112"/>
        <end position="135"/>
    </location>
</feature>
<organism evidence="4 5">
    <name type="scientific">Streptococcus mitis</name>
    <dbReference type="NCBI Taxonomy" id="28037"/>
    <lineage>
        <taxon>Bacteria</taxon>
        <taxon>Bacillati</taxon>
        <taxon>Bacillota</taxon>
        <taxon>Bacilli</taxon>
        <taxon>Lactobacillales</taxon>
        <taxon>Streptococcaceae</taxon>
        <taxon>Streptococcus</taxon>
        <taxon>Streptococcus mitis group</taxon>
    </lineage>
</organism>
<dbReference type="EMBL" id="JPFU01000015">
    <property type="protein sequence ID" value="KEQ33810.1"/>
    <property type="molecule type" value="Genomic_DNA"/>
</dbReference>
<evidence type="ECO:0000259" key="3">
    <source>
        <dbReference type="Pfam" id="PF02517"/>
    </source>
</evidence>
<dbReference type="PATRIC" id="fig|28037.95.peg.1985"/>
<gene>
    <name evidence="4" type="ORF">SK629_2056</name>
</gene>
<protein>
    <submittedName>
        <fullName evidence="4">CAAX amino terminal protease self-immunity family protein</fullName>
    </submittedName>
</protein>
<dbReference type="Pfam" id="PF02517">
    <property type="entry name" value="Rce1-like"/>
    <property type="match status" value="1"/>
</dbReference>
<dbReference type="GO" id="GO:0080120">
    <property type="term" value="P:CAAX-box protein maturation"/>
    <property type="evidence" value="ECO:0007669"/>
    <property type="project" value="UniProtKB-ARBA"/>
</dbReference>
<keyword evidence="2" id="KW-0472">Membrane</keyword>
<keyword evidence="4" id="KW-0378">Hydrolase</keyword>
<feature type="transmembrane region" description="Helical" evidence="2">
    <location>
        <begin position="7"/>
        <end position="27"/>
    </location>
</feature>
<feature type="transmembrane region" description="Helical" evidence="2">
    <location>
        <begin position="177"/>
        <end position="195"/>
    </location>
</feature>